<reference evidence="2" key="1">
    <citation type="submission" date="2014-05" db="EMBL/GenBank/DDBJ databases">
        <title>The genome and life-stage specific transcriptomes of Globodera pallida elucidate key aspects of plant parasitism by a cyst nematode.</title>
        <authorList>
            <person name="Cotton J.A."/>
            <person name="Lilley C.J."/>
            <person name="Jones L.M."/>
            <person name="Kikuchi T."/>
            <person name="Reid A.J."/>
            <person name="Thorpe P."/>
            <person name="Tsai I.J."/>
            <person name="Beasley H."/>
            <person name="Blok V."/>
            <person name="Cock P.J.A."/>
            <person name="Van den Akker S.E."/>
            <person name="Holroyd N."/>
            <person name="Hunt M."/>
            <person name="Mantelin S."/>
            <person name="Naghra H."/>
            <person name="Pain A."/>
            <person name="Palomares-Rius J.E."/>
            <person name="Zarowiecki M."/>
            <person name="Berriman M."/>
            <person name="Jones J.T."/>
            <person name="Urwin P.E."/>
        </authorList>
    </citation>
    <scope>NUCLEOTIDE SEQUENCE [LARGE SCALE GENOMIC DNA]</scope>
    <source>
        <strain evidence="2">Lindley</strain>
    </source>
</reference>
<accession>A0A183CEE0</accession>
<evidence type="ECO:0000313" key="2">
    <source>
        <dbReference type="Proteomes" id="UP000050741"/>
    </source>
</evidence>
<proteinExistence type="predicted"/>
<feature type="signal peptide" evidence="1">
    <location>
        <begin position="1"/>
        <end position="21"/>
    </location>
</feature>
<keyword evidence="1" id="KW-0732">Signal</keyword>
<sequence length="205" mass="22501">MIKFSIILIVVVIKFVGNTNGLPIGDAFHAHASSSGAGTSSAFEHRIDIPEEMPSFLEQLKSSLGELKMPMFDYRNGNEFVEMFSDTVSQISDMNSQIGSKLDGSRQKIGETLFGIVTYFSNKCKLLNAVGEGSATTTQDLIIARELCSIGTFITLAEFVYIEIVKKLKSLKEEPSPPGSCFQMRNLMPSALRKCLNFGALRKSV</sequence>
<feature type="chain" id="PRO_5008147494" evidence="1">
    <location>
        <begin position="22"/>
        <end position="205"/>
    </location>
</feature>
<evidence type="ECO:0000256" key="1">
    <source>
        <dbReference type="SAM" id="SignalP"/>
    </source>
</evidence>
<dbReference type="AlphaFoldDB" id="A0A183CEE0"/>
<dbReference type="Proteomes" id="UP000050741">
    <property type="component" value="Unassembled WGS sequence"/>
</dbReference>
<evidence type="ECO:0000313" key="3">
    <source>
        <dbReference type="WBParaSite" id="GPLIN_001124400"/>
    </source>
</evidence>
<organism evidence="2 3">
    <name type="scientific">Globodera pallida</name>
    <name type="common">Potato cyst nematode worm</name>
    <name type="synonym">Heterodera pallida</name>
    <dbReference type="NCBI Taxonomy" id="36090"/>
    <lineage>
        <taxon>Eukaryota</taxon>
        <taxon>Metazoa</taxon>
        <taxon>Ecdysozoa</taxon>
        <taxon>Nematoda</taxon>
        <taxon>Chromadorea</taxon>
        <taxon>Rhabditida</taxon>
        <taxon>Tylenchina</taxon>
        <taxon>Tylenchomorpha</taxon>
        <taxon>Tylenchoidea</taxon>
        <taxon>Heteroderidae</taxon>
        <taxon>Heteroderinae</taxon>
        <taxon>Globodera</taxon>
    </lineage>
</organism>
<reference evidence="3" key="2">
    <citation type="submission" date="2016-06" db="UniProtKB">
        <authorList>
            <consortium name="WormBaseParasite"/>
        </authorList>
    </citation>
    <scope>IDENTIFICATION</scope>
</reference>
<keyword evidence="2" id="KW-1185">Reference proteome</keyword>
<dbReference type="WBParaSite" id="GPLIN_001124400">
    <property type="protein sequence ID" value="GPLIN_001124400"/>
    <property type="gene ID" value="GPLIN_001124400"/>
</dbReference>
<protein>
    <submittedName>
        <fullName evidence="3">Secreted protein</fullName>
    </submittedName>
</protein>
<name>A0A183CEE0_GLOPA</name>